<keyword evidence="5 6" id="KW-0804">Transcription</keyword>
<dbReference type="NCBIfam" id="NF009044">
    <property type="entry name" value="PRK12378.1"/>
    <property type="match status" value="1"/>
</dbReference>
<dbReference type="Pfam" id="PF20772">
    <property type="entry name" value="TACO1_YebC_N"/>
    <property type="match status" value="1"/>
</dbReference>
<dbReference type="GO" id="GO:0003677">
    <property type="term" value="F:DNA binding"/>
    <property type="evidence" value="ECO:0007669"/>
    <property type="project" value="UniProtKB-UniRule"/>
</dbReference>
<dbReference type="GO" id="GO:0005829">
    <property type="term" value="C:cytosol"/>
    <property type="evidence" value="ECO:0007669"/>
    <property type="project" value="TreeGrafter"/>
</dbReference>
<evidence type="ECO:0000313" key="10">
    <source>
        <dbReference type="Proteomes" id="UP000070080"/>
    </source>
</evidence>
<evidence type="ECO:0000256" key="2">
    <source>
        <dbReference type="ARBA" id="ARBA00022490"/>
    </source>
</evidence>
<evidence type="ECO:0000259" key="7">
    <source>
        <dbReference type="Pfam" id="PF01709"/>
    </source>
</evidence>
<feature type="domain" description="TACO1/YebC-like second and third" evidence="7">
    <location>
        <begin position="82"/>
        <end position="244"/>
    </location>
</feature>
<evidence type="ECO:0000313" key="9">
    <source>
        <dbReference type="EMBL" id="KXB42577.1"/>
    </source>
</evidence>
<comment type="caution">
    <text evidence="9">The sequence shown here is derived from an EMBL/GenBank/DDBJ whole genome shotgun (WGS) entry which is preliminary data.</text>
</comment>
<dbReference type="HAMAP" id="MF_00693">
    <property type="entry name" value="Transcrip_reg_TACO1"/>
    <property type="match status" value="1"/>
</dbReference>
<keyword evidence="2 6" id="KW-0963">Cytoplasm</keyword>
<dbReference type="PANTHER" id="PTHR12532:SF6">
    <property type="entry name" value="TRANSCRIPTIONAL REGULATORY PROTEIN YEBC-RELATED"/>
    <property type="match status" value="1"/>
</dbReference>
<dbReference type="InterPro" id="IPR017856">
    <property type="entry name" value="Integrase-like_N"/>
</dbReference>
<keyword evidence="10" id="KW-1185">Reference proteome</keyword>
<dbReference type="NCBIfam" id="TIGR01033">
    <property type="entry name" value="YebC/PmpR family DNA-binding transcriptional regulator"/>
    <property type="match status" value="1"/>
</dbReference>
<protein>
    <recommendedName>
        <fullName evidence="6">Probable transcriptional regulatory protein HMPREF1872_00265</fullName>
    </recommendedName>
</protein>
<dbReference type="InterPro" id="IPR002876">
    <property type="entry name" value="Transcrip_reg_TACO1-like"/>
</dbReference>
<evidence type="ECO:0000259" key="8">
    <source>
        <dbReference type="Pfam" id="PF20772"/>
    </source>
</evidence>
<dbReference type="AlphaFoldDB" id="A0A133YHE8"/>
<comment type="similarity">
    <text evidence="1 6">Belongs to the TACO1 family.</text>
</comment>
<evidence type="ECO:0000256" key="6">
    <source>
        <dbReference type="HAMAP-Rule" id="MF_00693"/>
    </source>
</evidence>
<dbReference type="Proteomes" id="UP000070080">
    <property type="component" value="Unassembled WGS sequence"/>
</dbReference>
<proteinExistence type="inferred from homology"/>
<keyword evidence="4 6" id="KW-0238">DNA-binding</keyword>
<dbReference type="Gene3D" id="1.10.10.200">
    <property type="match status" value="1"/>
</dbReference>
<dbReference type="PATRIC" id="fig|1497955.3.peg.249"/>
<dbReference type="NCBIfam" id="NF001030">
    <property type="entry name" value="PRK00110.1"/>
    <property type="match status" value="1"/>
</dbReference>
<dbReference type="InterPro" id="IPR026564">
    <property type="entry name" value="Transcrip_reg_TACO1-like_dom3"/>
</dbReference>
<dbReference type="GO" id="GO:0006355">
    <property type="term" value="P:regulation of DNA-templated transcription"/>
    <property type="evidence" value="ECO:0007669"/>
    <property type="project" value="UniProtKB-UniRule"/>
</dbReference>
<organism evidence="9 10">
    <name type="scientific">Amygdalobacter nucleatus</name>
    <dbReference type="NCBI Taxonomy" id="3029274"/>
    <lineage>
        <taxon>Bacteria</taxon>
        <taxon>Bacillati</taxon>
        <taxon>Bacillota</taxon>
        <taxon>Clostridia</taxon>
        <taxon>Eubacteriales</taxon>
        <taxon>Oscillospiraceae</taxon>
        <taxon>Amygdalobacter</taxon>
    </lineage>
</organism>
<dbReference type="STRING" id="1497955.HMPREF1872_00265"/>
<evidence type="ECO:0000256" key="5">
    <source>
        <dbReference type="ARBA" id="ARBA00023163"/>
    </source>
</evidence>
<keyword evidence="3 6" id="KW-0805">Transcription regulation</keyword>
<name>A0A133YHE8_9FIRM</name>
<dbReference type="InterPro" id="IPR049083">
    <property type="entry name" value="TACO1_YebC_N"/>
</dbReference>
<sequence>MSGHSKWNNIKRKKGAADAKRGAVFTKIGREIQVAVKSGGPDPNVNSQLKDVIAKAKSNNMPNDTIQRSIQKAAGSGANDNYESVIYEGYGPAGVAVLVECLTDNRNRTAGEVRHAFDKHGGNLGTNGCVSFMFKRQGSILLDPTGEDEESLMLEAIDLGAEDLQAQRDEDGELVGYCISTAVENYYTVKQALEDAGHKVLESQIDQVADNYISVTDAEQVKKLENLIDALEEDDDVQAVYHNWDENED</sequence>
<dbReference type="Gene3D" id="3.30.70.980">
    <property type="match status" value="2"/>
</dbReference>
<comment type="subcellular location">
    <subcellularLocation>
        <location evidence="6">Cytoplasm</location>
    </subcellularLocation>
</comment>
<dbReference type="InterPro" id="IPR029072">
    <property type="entry name" value="YebC-like"/>
</dbReference>
<dbReference type="RefSeq" id="WP_066712728.1">
    <property type="nucleotide sequence ID" value="NZ_CP118869.1"/>
</dbReference>
<feature type="domain" description="TACO1/YebC-like N-terminal" evidence="8">
    <location>
        <begin position="5"/>
        <end position="75"/>
    </location>
</feature>
<evidence type="ECO:0000256" key="1">
    <source>
        <dbReference type="ARBA" id="ARBA00008724"/>
    </source>
</evidence>
<dbReference type="PANTHER" id="PTHR12532">
    <property type="entry name" value="TRANSLATIONAL ACTIVATOR OF CYTOCHROME C OXIDASE 1"/>
    <property type="match status" value="1"/>
</dbReference>
<dbReference type="EMBL" id="LSCV01000002">
    <property type="protein sequence ID" value="KXB42577.1"/>
    <property type="molecule type" value="Genomic_DNA"/>
</dbReference>
<evidence type="ECO:0000256" key="3">
    <source>
        <dbReference type="ARBA" id="ARBA00023015"/>
    </source>
</evidence>
<gene>
    <name evidence="9" type="ORF">HMPREF1872_00265</name>
</gene>
<dbReference type="SUPFAM" id="SSF75625">
    <property type="entry name" value="YebC-like"/>
    <property type="match status" value="1"/>
</dbReference>
<evidence type="ECO:0000256" key="4">
    <source>
        <dbReference type="ARBA" id="ARBA00023125"/>
    </source>
</evidence>
<accession>A0A133YHE8</accession>
<dbReference type="FunFam" id="1.10.10.200:FF:000002">
    <property type="entry name" value="Probable transcriptional regulatory protein CLM62_37755"/>
    <property type="match status" value="1"/>
</dbReference>
<dbReference type="Pfam" id="PF01709">
    <property type="entry name" value="Transcrip_reg"/>
    <property type="match status" value="1"/>
</dbReference>
<dbReference type="InterPro" id="IPR048300">
    <property type="entry name" value="TACO1_YebC-like_2nd/3rd_dom"/>
</dbReference>
<dbReference type="OrthoDB" id="9781053at2"/>
<reference evidence="10" key="1">
    <citation type="submission" date="2016-01" db="EMBL/GenBank/DDBJ databases">
        <authorList>
            <person name="Mitreva M."/>
            <person name="Pepin K.H."/>
            <person name="Mihindukulasuriya K.A."/>
            <person name="Fulton R."/>
            <person name="Fronick C."/>
            <person name="O'Laughlin M."/>
            <person name="Miner T."/>
            <person name="Herter B."/>
            <person name="Rosa B.A."/>
            <person name="Cordes M."/>
            <person name="Tomlinson C."/>
            <person name="Wollam A."/>
            <person name="Palsikar V.B."/>
            <person name="Mardis E.R."/>
            <person name="Wilson R.K."/>
        </authorList>
    </citation>
    <scope>NUCLEOTIDE SEQUENCE [LARGE SCALE GENOMIC DNA]</scope>
    <source>
        <strain evidence="10">KA00274</strain>
    </source>
</reference>